<dbReference type="STRING" id="583356.Igag_1328"/>
<evidence type="ECO:0000313" key="1">
    <source>
        <dbReference type="EMBL" id="ADM28131.1"/>
    </source>
</evidence>
<sequence>METKTKGVEDRRLQVELGYVNTIASNVSLAR</sequence>
<dbReference type="HOGENOM" id="CLU_3394513_0_0_2"/>
<keyword evidence="2" id="KW-1185">Reference proteome</keyword>
<organism evidence="1 2">
    <name type="scientific">Ignisphaera aggregans (strain DSM 17230 / JCM 13409 / AQ1.S1)</name>
    <dbReference type="NCBI Taxonomy" id="583356"/>
    <lineage>
        <taxon>Archaea</taxon>
        <taxon>Thermoproteota</taxon>
        <taxon>Thermoprotei</taxon>
        <taxon>Desulfurococcales</taxon>
        <taxon>Desulfurococcaceae</taxon>
        <taxon>Ignisphaera</taxon>
    </lineage>
</organism>
<proteinExistence type="predicted"/>
<dbReference type="AlphaFoldDB" id="E0SQ00"/>
<gene>
    <name evidence="1" type="ordered locus">Igag_1328</name>
</gene>
<evidence type="ECO:0000313" key="2">
    <source>
        <dbReference type="Proteomes" id="UP000001304"/>
    </source>
</evidence>
<accession>E0SQ00</accession>
<name>E0SQ00_IGNAA</name>
<reference evidence="1 2" key="1">
    <citation type="journal article" date="2010" name="Stand. Genomic Sci.">
        <title>Complete genome sequence of Ignisphaera aggregans type strain (AQ1.S1).</title>
        <authorList>
            <person name="Goker M."/>
            <person name="Held B."/>
            <person name="Lapidus A."/>
            <person name="Nolan M."/>
            <person name="Spring S."/>
            <person name="Yasawong M."/>
            <person name="Lucas S."/>
            <person name="Glavina Del Rio T."/>
            <person name="Tice H."/>
            <person name="Cheng J.F."/>
            <person name="Goodwin L."/>
            <person name="Tapia R."/>
            <person name="Pitluck S."/>
            <person name="Liolios K."/>
            <person name="Ivanova N."/>
            <person name="Mavromatis K."/>
            <person name="Mikhailova N."/>
            <person name="Pati A."/>
            <person name="Chen A."/>
            <person name="Palaniappan K."/>
            <person name="Brambilla E."/>
            <person name="Land M."/>
            <person name="Hauser L."/>
            <person name="Chang Y.J."/>
            <person name="Jeffries C.D."/>
            <person name="Brettin T."/>
            <person name="Detter J.C."/>
            <person name="Han C."/>
            <person name="Rohde M."/>
            <person name="Sikorski J."/>
            <person name="Woyke T."/>
            <person name="Bristow J."/>
            <person name="Eisen J.A."/>
            <person name="Markowitz V."/>
            <person name="Hugenholtz P."/>
            <person name="Kyrpides N.C."/>
            <person name="Klenk H.P."/>
        </authorList>
    </citation>
    <scope>NUCLEOTIDE SEQUENCE [LARGE SCALE GENOMIC DNA]</scope>
    <source>
        <strain evidence="2">DSM 17230 / JCM 13409 / AQ1.S1</strain>
    </source>
</reference>
<dbReference type="KEGG" id="iag:Igag_1328"/>
<dbReference type="BioCyc" id="IAGG583356:GHAH-1311-MONOMER"/>
<dbReference type="Proteomes" id="UP000001304">
    <property type="component" value="Chromosome"/>
</dbReference>
<dbReference type="EMBL" id="CP002098">
    <property type="protein sequence ID" value="ADM28131.1"/>
    <property type="molecule type" value="Genomic_DNA"/>
</dbReference>
<protein>
    <submittedName>
        <fullName evidence="1">Uncharacterized protein</fullName>
    </submittedName>
</protein>